<name>A0ABM7FVX1_9STAP</name>
<dbReference type="SUPFAM" id="SSF63817">
    <property type="entry name" value="Sortase"/>
    <property type="match status" value="1"/>
</dbReference>
<accession>A0ABM7FVX1</accession>
<keyword evidence="2" id="KW-1133">Transmembrane helix</keyword>
<dbReference type="InterPro" id="IPR023365">
    <property type="entry name" value="Sortase_dom-sf"/>
</dbReference>
<gene>
    <name evidence="3" type="ORF">JMUB590_1817</name>
</gene>
<dbReference type="InterPro" id="IPR005754">
    <property type="entry name" value="Sortase"/>
</dbReference>
<dbReference type="GeneID" id="58051561"/>
<keyword evidence="2" id="KW-0472">Membrane</keyword>
<evidence type="ECO:0000313" key="3">
    <source>
        <dbReference type="EMBL" id="BBD92874.1"/>
    </source>
</evidence>
<feature type="transmembrane region" description="Helical" evidence="2">
    <location>
        <begin position="7"/>
        <end position="24"/>
    </location>
</feature>
<dbReference type="InterPro" id="IPR015986">
    <property type="entry name" value="SrtB_Firmicute"/>
</dbReference>
<reference evidence="3 4" key="1">
    <citation type="submission" date="2018-05" db="EMBL/GenBank/DDBJ databases">
        <title>Complete genome sequencing of three human clinical isolates of Staphylococcus caprae reveals virulence factors similar to those of S. epidermidis and S. capitis.</title>
        <authorList>
            <person name="Watanabe S."/>
            <person name="Cui L."/>
        </authorList>
    </citation>
    <scope>NUCLEOTIDE SEQUENCE [LARGE SCALE GENOMIC DNA]</scope>
    <source>
        <strain evidence="3 4">JMUB590</strain>
    </source>
</reference>
<dbReference type="RefSeq" id="WP_002442232.1">
    <property type="nucleotide sequence ID" value="NZ_AP018585.1"/>
</dbReference>
<dbReference type="Pfam" id="PF04203">
    <property type="entry name" value="Sortase"/>
    <property type="match status" value="1"/>
</dbReference>
<sequence length="242" mass="28427">MTKIIRIVQIILIVVIIIFSYQLVKTYLEDKASAKRYAELQKEFQFESLTSKSETRPQFNKLEAINKDIVGWIQLKGTTLNYPVLQGKTNHEYLRQDFEHEKSRKGSIFMDYRNSVKNPNLNTIIYGHHMGDDTMFDVLEKYLKQEYYHRHQDIQYDTKYGKYKLQVFSAYQTTTKDNYIQTDFASSSEFQQFINKTKQKSVIQSHVEVSNQDKLVTLSTCEDAYNQTSGRIVVVAKLVKIN</sequence>
<dbReference type="PIRSF" id="PIRSF030150">
    <property type="entry name" value="UCP030150"/>
    <property type="match status" value="1"/>
</dbReference>
<evidence type="ECO:0000313" key="4">
    <source>
        <dbReference type="Proteomes" id="UP000274772"/>
    </source>
</evidence>
<dbReference type="NCBIfam" id="TIGR03064">
    <property type="entry name" value="sortase_srtB"/>
    <property type="match status" value="1"/>
</dbReference>
<proteinExistence type="predicted"/>
<dbReference type="Proteomes" id="UP000274772">
    <property type="component" value="Chromosome"/>
</dbReference>
<keyword evidence="4" id="KW-1185">Reference proteome</keyword>
<evidence type="ECO:0000256" key="2">
    <source>
        <dbReference type="SAM" id="Phobius"/>
    </source>
</evidence>
<organism evidence="3 4">
    <name type="scientific">Staphylococcus caprae</name>
    <dbReference type="NCBI Taxonomy" id="29380"/>
    <lineage>
        <taxon>Bacteria</taxon>
        <taxon>Bacillati</taxon>
        <taxon>Bacillota</taxon>
        <taxon>Bacilli</taxon>
        <taxon>Bacillales</taxon>
        <taxon>Staphylococcaceae</taxon>
        <taxon>Staphylococcus</taxon>
    </lineage>
</organism>
<keyword evidence="1" id="KW-0378">Hydrolase</keyword>
<evidence type="ECO:0000256" key="1">
    <source>
        <dbReference type="ARBA" id="ARBA00022801"/>
    </source>
</evidence>
<keyword evidence="2" id="KW-0812">Transmembrane</keyword>
<dbReference type="Gene3D" id="2.40.260.10">
    <property type="entry name" value="Sortase"/>
    <property type="match status" value="1"/>
</dbReference>
<protein>
    <submittedName>
        <fullName evidence="3">NPQTN specific sortase B</fullName>
    </submittedName>
</protein>
<dbReference type="InterPro" id="IPR009835">
    <property type="entry name" value="SrtB"/>
</dbReference>
<dbReference type="CDD" id="cd05826">
    <property type="entry name" value="Sortase_B"/>
    <property type="match status" value="1"/>
</dbReference>
<dbReference type="EMBL" id="AP018586">
    <property type="protein sequence ID" value="BBD92874.1"/>
    <property type="molecule type" value="Genomic_DNA"/>
</dbReference>